<dbReference type="GO" id="GO:0036218">
    <property type="term" value="F:dTTP diphosphatase activity"/>
    <property type="evidence" value="ECO:0007669"/>
    <property type="project" value="RHEA"/>
</dbReference>
<comment type="cofactor">
    <cofactor evidence="1 6">
        <name>a divalent metal cation</name>
        <dbReference type="ChEBI" id="CHEBI:60240"/>
    </cofactor>
</comment>
<dbReference type="AlphaFoldDB" id="A0A5Q2RPF6"/>
<gene>
    <name evidence="7" type="ORF">GH723_17965</name>
</gene>
<feature type="active site" description="Proton acceptor" evidence="6">
    <location>
        <position position="75"/>
    </location>
</feature>
<comment type="similarity">
    <text evidence="6">Belongs to the Maf family. YhdE subfamily.</text>
</comment>
<name>A0A5Q2RPF6_9ACTN</name>
<evidence type="ECO:0000256" key="2">
    <source>
        <dbReference type="ARBA" id="ARBA00004496"/>
    </source>
</evidence>
<keyword evidence="4 6" id="KW-0378">Hydrolase</keyword>
<evidence type="ECO:0000256" key="4">
    <source>
        <dbReference type="ARBA" id="ARBA00022801"/>
    </source>
</evidence>
<dbReference type="EMBL" id="CP045851">
    <property type="protein sequence ID" value="QGG96832.1"/>
    <property type="molecule type" value="Genomic_DNA"/>
</dbReference>
<comment type="catalytic activity">
    <reaction evidence="6">
        <text>dTTP + H2O = dTMP + diphosphate + H(+)</text>
        <dbReference type="Rhea" id="RHEA:28534"/>
        <dbReference type="ChEBI" id="CHEBI:15377"/>
        <dbReference type="ChEBI" id="CHEBI:15378"/>
        <dbReference type="ChEBI" id="CHEBI:33019"/>
        <dbReference type="ChEBI" id="CHEBI:37568"/>
        <dbReference type="ChEBI" id="CHEBI:63528"/>
        <dbReference type="EC" id="3.6.1.9"/>
    </reaction>
</comment>
<dbReference type="PANTHER" id="PTHR43213:SF5">
    <property type="entry name" value="BIFUNCTIONAL DTTP_UTP PYROPHOSPHATASE_METHYLTRANSFERASE PROTEIN-RELATED"/>
    <property type="match status" value="1"/>
</dbReference>
<dbReference type="RefSeq" id="WP_153760934.1">
    <property type="nucleotide sequence ID" value="NZ_CP045851.1"/>
</dbReference>
<dbReference type="InterPro" id="IPR029001">
    <property type="entry name" value="ITPase-like_fam"/>
</dbReference>
<evidence type="ECO:0000256" key="1">
    <source>
        <dbReference type="ARBA" id="ARBA00001968"/>
    </source>
</evidence>
<dbReference type="GO" id="GO:0036221">
    <property type="term" value="F:UTP diphosphatase activity"/>
    <property type="evidence" value="ECO:0007669"/>
    <property type="project" value="RHEA"/>
</dbReference>
<dbReference type="EC" id="3.6.1.9" evidence="6"/>
<feature type="site" description="Important for substrate specificity" evidence="6">
    <location>
        <position position="160"/>
    </location>
</feature>
<dbReference type="Proteomes" id="UP000334019">
    <property type="component" value="Chromosome"/>
</dbReference>
<evidence type="ECO:0000256" key="3">
    <source>
        <dbReference type="ARBA" id="ARBA00022490"/>
    </source>
</evidence>
<sequence>MLRPPAPLVLASASPRRLDLLRQAGVEPAVEPADVDETSPPGATPESLAVGLARTKAQEVAAGHAGEDLVVLGADTVVVVDGRILGKPTDADDAARMLSALSGRTHHVVTGVALVDARTGRTVDGLARTDVRMRHLDAEEVAAYVATGEPLDKAGAYGIQGLAAVFVEGIEGDYTNVVGLPLPLVDVLLRQLDGPA</sequence>
<comment type="catalytic activity">
    <reaction evidence="6">
        <text>UTP + H2O = UMP + diphosphate + H(+)</text>
        <dbReference type="Rhea" id="RHEA:29395"/>
        <dbReference type="ChEBI" id="CHEBI:15377"/>
        <dbReference type="ChEBI" id="CHEBI:15378"/>
        <dbReference type="ChEBI" id="CHEBI:33019"/>
        <dbReference type="ChEBI" id="CHEBI:46398"/>
        <dbReference type="ChEBI" id="CHEBI:57865"/>
        <dbReference type="EC" id="3.6.1.9"/>
    </reaction>
</comment>
<proteinExistence type="inferred from homology"/>
<comment type="function">
    <text evidence="6">Nucleoside triphosphate pyrophosphatase that hydrolyzes dTTP and UTP. May have a dual role in cell division arrest and in preventing the incorporation of modified nucleotides into cellular nucleic acids.</text>
</comment>
<dbReference type="GO" id="GO:0005737">
    <property type="term" value="C:cytoplasm"/>
    <property type="evidence" value="ECO:0007669"/>
    <property type="project" value="UniProtKB-SubCell"/>
</dbReference>
<dbReference type="FunFam" id="3.90.950.10:FF:000005">
    <property type="entry name" value="7-methyl-GTP pyrophosphatase"/>
    <property type="match status" value="1"/>
</dbReference>
<reference evidence="7 8" key="1">
    <citation type="submission" date="2019-11" db="EMBL/GenBank/DDBJ databases">
        <authorList>
            <person name="He Y."/>
        </authorList>
    </citation>
    <scope>NUCLEOTIDE SEQUENCE [LARGE SCALE GENOMIC DNA]</scope>
    <source>
        <strain evidence="7 8">SCSIO 58843</strain>
    </source>
</reference>
<comment type="subcellular location">
    <subcellularLocation>
        <location evidence="2 6">Cytoplasm</location>
    </subcellularLocation>
</comment>
<dbReference type="PIRSF" id="PIRSF006305">
    <property type="entry name" value="Maf"/>
    <property type="match status" value="1"/>
</dbReference>
<dbReference type="CDD" id="cd00555">
    <property type="entry name" value="Maf"/>
    <property type="match status" value="1"/>
</dbReference>
<dbReference type="NCBIfam" id="TIGR00172">
    <property type="entry name" value="maf"/>
    <property type="match status" value="1"/>
</dbReference>
<feature type="site" description="Important for substrate specificity" evidence="6">
    <location>
        <position position="76"/>
    </location>
</feature>
<dbReference type="PANTHER" id="PTHR43213">
    <property type="entry name" value="BIFUNCTIONAL DTTP/UTP PYROPHOSPHATASE/METHYLTRANSFERASE PROTEIN-RELATED"/>
    <property type="match status" value="1"/>
</dbReference>
<keyword evidence="3 6" id="KW-0963">Cytoplasm</keyword>
<evidence type="ECO:0000256" key="5">
    <source>
        <dbReference type="ARBA" id="ARBA00023080"/>
    </source>
</evidence>
<evidence type="ECO:0000313" key="8">
    <source>
        <dbReference type="Proteomes" id="UP000334019"/>
    </source>
</evidence>
<dbReference type="Pfam" id="PF02545">
    <property type="entry name" value="Maf"/>
    <property type="match status" value="1"/>
</dbReference>
<organism evidence="7 8">
    <name type="scientific">Actinomarinicola tropica</name>
    <dbReference type="NCBI Taxonomy" id="2789776"/>
    <lineage>
        <taxon>Bacteria</taxon>
        <taxon>Bacillati</taxon>
        <taxon>Actinomycetota</taxon>
        <taxon>Acidimicrobiia</taxon>
        <taxon>Acidimicrobiales</taxon>
        <taxon>Iamiaceae</taxon>
        <taxon>Actinomarinicola</taxon>
    </lineage>
</organism>
<protein>
    <recommendedName>
        <fullName evidence="6">dTTP/UTP pyrophosphatase</fullName>
        <shortName evidence="6">dTTPase/UTPase</shortName>
        <ecNumber evidence="6">3.6.1.9</ecNumber>
    </recommendedName>
    <alternativeName>
        <fullName evidence="6">Nucleoside triphosphate pyrophosphatase</fullName>
    </alternativeName>
    <alternativeName>
        <fullName evidence="6">Nucleotide pyrophosphatase</fullName>
        <shortName evidence="6">Nucleotide PPase</shortName>
    </alternativeName>
</protein>
<keyword evidence="8" id="KW-1185">Reference proteome</keyword>
<dbReference type="HAMAP" id="MF_00528">
    <property type="entry name" value="Maf"/>
    <property type="match status" value="1"/>
</dbReference>
<comment type="caution">
    <text evidence="6">Lacks conserved residue(s) required for the propagation of feature annotation.</text>
</comment>
<dbReference type="InterPro" id="IPR003697">
    <property type="entry name" value="Maf-like"/>
</dbReference>
<dbReference type="GO" id="GO:0009117">
    <property type="term" value="P:nucleotide metabolic process"/>
    <property type="evidence" value="ECO:0007669"/>
    <property type="project" value="UniProtKB-KW"/>
</dbReference>
<keyword evidence="5 6" id="KW-0546">Nucleotide metabolism</keyword>
<feature type="site" description="Important for substrate specificity" evidence="6">
    <location>
        <position position="16"/>
    </location>
</feature>
<dbReference type="Gene3D" id="3.90.950.10">
    <property type="match status" value="1"/>
</dbReference>
<dbReference type="KEGG" id="atq:GH723_17965"/>
<evidence type="ECO:0000313" key="7">
    <source>
        <dbReference type="EMBL" id="QGG96832.1"/>
    </source>
</evidence>
<dbReference type="SUPFAM" id="SSF52972">
    <property type="entry name" value="ITPase-like"/>
    <property type="match status" value="1"/>
</dbReference>
<evidence type="ECO:0000256" key="6">
    <source>
        <dbReference type="HAMAP-Rule" id="MF_00528"/>
    </source>
</evidence>
<accession>A0A5Q2RPF6</accession>